<accession>A0AAE3HGC5</accession>
<name>A0AAE3HGC5_9FIRM</name>
<dbReference type="InterPro" id="IPR037208">
    <property type="entry name" value="Spo0E-like_sf"/>
</dbReference>
<evidence type="ECO:0000313" key="2">
    <source>
        <dbReference type="Proteomes" id="UP001205748"/>
    </source>
</evidence>
<dbReference type="AlphaFoldDB" id="A0AAE3HGC5"/>
<dbReference type="EMBL" id="JANKAS010000005">
    <property type="protein sequence ID" value="MCR1898899.1"/>
    <property type="molecule type" value="Genomic_DNA"/>
</dbReference>
<reference evidence="1" key="1">
    <citation type="submission" date="2022-07" db="EMBL/GenBank/DDBJ databases">
        <title>Enhanced cultured diversity of the mouse gut microbiota enables custom-made synthetic communities.</title>
        <authorList>
            <person name="Afrizal A."/>
        </authorList>
    </citation>
    <scope>NUCLEOTIDE SEQUENCE</scope>
    <source>
        <strain evidence="1">DSM 28593</strain>
    </source>
</reference>
<evidence type="ECO:0000313" key="1">
    <source>
        <dbReference type="EMBL" id="MCR1898899.1"/>
    </source>
</evidence>
<keyword evidence="2" id="KW-1185">Reference proteome</keyword>
<dbReference type="Pfam" id="PF09388">
    <property type="entry name" value="SpoOE-like"/>
    <property type="match status" value="1"/>
</dbReference>
<proteinExistence type="predicted"/>
<dbReference type="InterPro" id="IPR018540">
    <property type="entry name" value="Spo0E-like"/>
</dbReference>
<organism evidence="1 2">
    <name type="scientific">Irregularibacter muris</name>
    <dbReference type="NCBI Taxonomy" id="1796619"/>
    <lineage>
        <taxon>Bacteria</taxon>
        <taxon>Bacillati</taxon>
        <taxon>Bacillota</taxon>
        <taxon>Clostridia</taxon>
        <taxon>Eubacteriales</taxon>
        <taxon>Eubacteriaceae</taxon>
        <taxon>Irregularibacter</taxon>
    </lineage>
</organism>
<comment type="caution">
    <text evidence="1">The sequence shown here is derived from an EMBL/GenBank/DDBJ whole genome shotgun (WGS) entry which is preliminary data.</text>
</comment>
<dbReference type="RefSeq" id="WP_257530693.1">
    <property type="nucleotide sequence ID" value="NZ_JANKAS010000005.1"/>
</dbReference>
<dbReference type="InterPro" id="IPR036638">
    <property type="entry name" value="HLH_DNA-bd_sf"/>
</dbReference>
<dbReference type="SUPFAM" id="SSF140500">
    <property type="entry name" value="BAS1536-like"/>
    <property type="match status" value="1"/>
</dbReference>
<dbReference type="Gene3D" id="4.10.280.10">
    <property type="entry name" value="Helix-loop-helix DNA-binding domain"/>
    <property type="match status" value="1"/>
</dbReference>
<gene>
    <name evidence="1" type="ORF">NSA47_07870</name>
</gene>
<dbReference type="GO" id="GO:0046983">
    <property type="term" value="F:protein dimerization activity"/>
    <property type="evidence" value="ECO:0007669"/>
    <property type="project" value="InterPro"/>
</dbReference>
<protein>
    <submittedName>
        <fullName evidence="1">Aspartyl-phosphate phosphatase Spo0E family protein</fullName>
    </submittedName>
</protein>
<dbReference type="Proteomes" id="UP001205748">
    <property type="component" value="Unassembled WGS sequence"/>
</dbReference>
<dbReference type="GO" id="GO:0043937">
    <property type="term" value="P:regulation of sporulation"/>
    <property type="evidence" value="ECO:0007669"/>
    <property type="project" value="InterPro"/>
</dbReference>
<sequence>MYKDEKLPFEKRINGLKEKLNELMKNYDGQVTSELITMSQQLDTLIDEYYQRKYKK</sequence>